<evidence type="ECO:0000256" key="1">
    <source>
        <dbReference type="ARBA" id="ARBA00022801"/>
    </source>
</evidence>
<dbReference type="SFLD" id="SFLDS00003">
    <property type="entry name" value="Haloacid_Dehalogenase"/>
    <property type="match status" value="1"/>
</dbReference>
<proteinExistence type="predicted"/>
<dbReference type="EMBL" id="FORR01000002">
    <property type="protein sequence ID" value="SFI84250.1"/>
    <property type="molecule type" value="Genomic_DNA"/>
</dbReference>
<dbReference type="AlphaFoldDB" id="A0A1I3LI58"/>
<dbReference type="GO" id="GO:0016787">
    <property type="term" value="F:hydrolase activity"/>
    <property type="evidence" value="ECO:0007669"/>
    <property type="project" value="UniProtKB-KW"/>
</dbReference>
<reference evidence="2 3" key="1">
    <citation type="submission" date="2016-10" db="EMBL/GenBank/DDBJ databases">
        <authorList>
            <person name="de Groot N.N."/>
        </authorList>
    </citation>
    <scope>NUCLEOTIDE SEQUENCE [LARGE SCALE GENOMIC DNA]</scope>
    <source>
        <strain evidence="2 3">DSM 44778</strain>
    </source>
</reference>
<dbReference type="InterPro" id="IPR006439">
    <property type="entry name" value="HAD-SF_hydro_IA"/>
</dbReference>
<dbReference type="STRING" id="46223.SAMN05421852_102197"/>
<name>A0A1I3LI58_9BACL</name>
<dbReference type="PANTHER" id="PTHR43316">
    <property type="entry name" value="HYDROLASE, HALOACID DELAHOGENASE-RELATED"/>
    <property type="match status" value="1"/>
</dbReference>
<dbReference type="RefSeq" id="WP_093228005.1">
    <property type="nucleotide sequence ID" value="NZ_FORR01000002.1"/>
</dbReference>
<dbReference type="NCBIfam" id="TIGR01549">
    <property type="entry name" value="HAD-SF-IA-v1"/>
    <property type="match status" value="1"/>
</dbReference>
<dbReference type="InterPro" id="IPR051540">
    <property type="entry name" value="S-2-haloacid_dehalogenase"/>
</dbReference>
<sequence>MIKALLFDLDGTLLPMDTEQFVDQYTKALAPEMAHVIPPEKFVKMLFKATAAMIENKEKEKTNKEVFEQAFSKESGVAWERIADDVDRFYRDTFPTLKEHAGFEPLARQVVQAAMDQGYKVVVATNPVFPKAAILERLRWAGIHDFPFAWVTVYEETHFCKPHPEYYLEIVERIGVKPNECVMIGNDMQEDMVASTLGMKTFWVTTNRIDRGKPVYRVDQEGSLADLLAAIREQTGIFCSV</sequence>
<accession>A0A1I3LI58</accession>
<dbReference type="Pfam" id="PF00702">
    <property type="entry name" value="Hydrolase"/>
    <property type="match status" value="1"/>
</dbReference>
<gene>
    <name evidence="2" type="ORF">SAMN05421852_102197</name>
</gene>
<dbReference type="InterPro" id="IPR036412">
    <property type="entry name" value="HAD-like_sf"/>
</dbReference>
<dbReference type="PANTHER" id="PTHR43316:SF3">
    <property type="entry name" value="HALOACID DEHALOGENASE, TYPE II (AFU_ORTHOLOGUE AFUA_2G07750)-RELATED"/>
    <property type="match status" value="1"/>
</dbReference>
<protein>
    <submittedName>
        <fullName evidence="2">Haloacid dehalogenase superfamily, subfamily IA, variant 3 with third motif having DD or ED/haloacid dehalogenase superfamily, subfamily IA, variant 1 with third motif having Dx(3-4)D or Dx(3-4)E</fullName>
    </submittedName>
</protein>
<dbReference type="InterPro" id="IPR023214">
    <property type="entry name" value="HAD_sf"/>
</dbReference>
<dbReference type="PRINTS" id="PR00413">
    <property type="entry name" value="HADHALOGNASE"/>
</dbReference>
<dbReference type="OrthoDB" id="9809962at2"/>
<dbReference type="Gene3D" id="3.40.50.1000">
    <property type="entry name" value="HAD superfamily/HAD-like"/>
    <property type="match status" value="1"/>
</dbReference>
<dbReference type="Proteomes" id="UP000199545">
    <property type="component" value="Unassembled WGS sequence"/>
</dbReference>
<evidence type="ECO:0000313" key="3">
    <source>
        <dbReference type="Proteomes" id="UP000199545"/>
    </source>
</evidence>
<evidence type="ECO:0000313" key="2">
    <source>
        <dbReference type="EMBL" id="SFI84250.1"/>
    </source>
</evidence>
<organism evidence="2 3">
    <name type="scientific">Thermoflavimicrobium dichotomicum</name>
    <dbReference type="NCBI Taxonomy" id="46223"/>
    <lineage>
        <taxon>Bacteria</taxon>
        <taxon>Bacillati</taxon>
        <taxon>Bacillota</taxon>
        <taxon>Bacilli</taxon>
        <taxon>Bacillales</taxon>
        <taxon>Thermoactinomycetaceae</taxon>
        <taxon>Thermoflavimicrobium</taxon>
    </lineage>
</organism>
<keyword evidence="3" id="KW-1185">Reference proteome</keyword>
<dbReference type="SUPFAM" id="SSF56784">
    <property type="entry name" value="HAD-like"/>
    <property type="match status" value="1"/>
</dbReference>
<dbReference type="SFLD" id="SFLDG01129">
    <property type="entry name" value="C1.5:_HAD__Beta-PGM__Phosphata"/>
    <property type="match status" value="1"/>
</dbReference>
<keyword evidence="1" id="KW-0378">Hydrolase</keyword>